<dbReference type="PROSITE" id="PS51194">
    <property type="entry name" value="HELICASE_CTER"/>
    <property type="match status" value="1"/>
</dbReference>
<keyword evidence="17" id="KW-1185">Reference proteome</keyword>
<keyword evidence="6" id="KW-0799">Topoisomerase</keyword>
<dbReference type="Pfam" id="PF00270">
    <property type="entry name" value="DEAD"/>
    <property type="match status" value="1"/>
</dbReference>
<evidence type="ECO:0000256" key="2">
    <source>
        <dbReference type="ARBA" id="ARBA00022741"/>
    </source>
</evidence>
<dbReference type="InterPro" id="IPR013825">
    <property type="entry name" value="Topo_IA_cen_sub2"/>
</dbReference>
<feature type="domain" description="Helicase C-terminal" evidence="14">
    <location>
        <begin position="1143"/>
        <end position="1303"/>
    </location>
</feature>
<evidence type="ECO:0000259" key="13">
    <source>
        <dbReference type="PROSITE" id="PS51192"/>
    </source>
</evidence>
<dbReference type="GO" id="GO:0005694">
    <property type="term" value="C:chromosome"/>
    <property type="evidence" value="ECO:0007669"/>
    <property type="project" value="TreeGrafter"/>
</dbReference>
<dbReference type="InterPro" id="IPR032284">
    <property type="entry name" value="RecQ_Zn-bd"/>
</dbReference>
<dbReference type="InterPro" id="IPR011545">
    <property type="entry name" value="DEAD/DEAH_box_helicase_dom"/>
</dbReference>
<dbReference type="SUPFAM" id="SSF47819">
    <property type="entry name" value="HRDC-like"/>
    <property type="match status" value="1"/>
</dbReference>
<dbReference type="Pfam" id="PF16124">
    <property type="entry name" value="RecQ_Zn_bind"/>
    <property type="match status" value="1"/>
</dbReference>
<dbReference type="SMART" id="SM00493">
    <property type="entry name" value="TOPRIM"/>
    <property type="match status" value="1"/>
</dbReference>
<feature type="compositionally biased region" description="Pro residues" evidence="11">
    <location>
        <begin position="1594"/>
        <end position="1603"/>
    </location>
</feature>
<dbReference type="InterPro" id="IPR023405">
    <property type="entry name" value="Topo_IA_core_domain"/>
</dbReference>
<dbReference type="Gene3D" id="1.10.150.80">
    <property type="entry name" value="HRDC domain"/>
    <property type="match status" value="1"/>
</dbReference>
<dbReference type="Proteomes" id="UP000563426">
    <property type="component" value="Unassembled WGS sequence"/>
</dbReference>
<evidence type="ECO:0000256" key="6">
    <source>
        <dbReference type="ARBA" id="ARBA00023029"/>
    </source>
</evidence>
<feature type="domain" description="HRDC" evidence="12">
    <location>
        <begin position="1602"/>
        <end position="1675"/>
    </location>
</feature>
<sequence>MGESPGWDSTVSRDGSVDGGTARGGRGSVLAVVAEKPAVARDIARVLGATERGEGLLRGNGYVVTWAIGHLVGLAQPHEIRPEWKKWHRSHLPMLPEDWPLVVSDSTKDQFEVVRRVMNAPEVSAVVCATDAGREGELIFRYIYDAAGCRKPVRRLWVSSLTERAIRDGFQQLKDGKAYAPLADAAMGRSRADWLVGMNLSRLYTLASGTYGSMLSVGRVQTPTLAMVVERELAIRDFVPRDYLEVVATFVPRGKGVPQGARYQGTWFRSGPDGKPVIPPGYESVREARRLDADGVEAGRIIDRVRGGSAAVESLDAETKRMPPPLLYDLTELQRHANRLFGFSAKHTLEVAQALYEKHKLLSYPRTASRHLSATVADTLPEVVRAIQAPYQEDLAPGTGERPLGKRYVDDAKVTDHHAIIPTPMPASGVRLSPDEQRLYDLVCRRLLQAWHEDHVWKVTTVITAVTSKGDTGPVVDRFHSAGTQVEKVGWKVLDVGGGQKAPRLKSEGKKGADKDKEEEPDDEPQDLPPGLARGQAQTVADVEAVKKRTRPPPRFTEATLLTAMESAGRTLDERELADAMRDTGLGTPATRAATIELLLEREYLTREGKRLVATEKGIHLIGVVHPDVKSPVMTGQWEAWLQRIERGQGALDAFMSGIEAYVREVVGQAPTSLPPTPAVAGPGARSGAAPASGRFETTRPHPAQGPAEELFRTREAADAVVRSAARANTARNEVGASASMPYGGEGSGAAFGQGRGAGTGAAGGAFGHGAAGDARHAAGTSASGASRGAAHIADAHHSPGPSAHGGAAHLGDARHAGPSAHGAYGGSDVHVGAMRPATGAPAHGLHGDAGNWPGPAAGNTAPASRTASPRGQPAPPNIPPAEVRSAFVQASSEGFGRAKRQPQAVNMGSGRPERVHRAPTPPDKLRGLLKEAFGFNDFRPYQEEVCRAATSGEDLLLVMPTGAGKSLCYQLPGLARAGTTVVVSPLIALMEDQVLRLQSLGFAADRIHSGRDRATSRQVCAEYLEGRLDFLFIAPERLGVPGFVELLARRTPSLIAIDEAHCISQWGHDFRPDYRLLGSRLPLLRPAPVVALTATATPDVQKDIVQQLGLRGSRGGAAHTFIHGFRRTNIAIEVRELNPGARGDAILSLLRNPEHRPAIVYASTRKHAEQYADLLAHDFHTAPYHAGLQPQERDRIQAAFLKGHLEVIVATTAFGMGIDKPDVRTVIHAALPASLEGYYQELGRAGRDGKDSRAVLLHAFVDRRTHEFFHRRDYPDPSVLERIYQATSNELEPKASIQARVRGDPEIFDKALEQLWIHGGVEMTPDEDVRRGRAGWAVAYIAQRERKQLHLEQMGRYAEAHDCRMRHLVAHFGDVQDSGAACGLCDVCAPESCEVVRFEEPSAMEAHALGRILEALHARDGQATGRLHRELFGEQLHRRDFERLVGGLVRSGLVRLDSDSFDKDGQVILFQRLSLTDTGRRARVIAPGQVVLPQAREVPSKKRKGRTAAGGTKRTSRKRAASAEAAPRGRGKSRRGTDSWTPREPAADADFSQEAFPTDAPAPARSGWRARTPSESSPGSGSRASWNASRTAPPEPGYPAPPASPALVESLKAWRLTEARKRKVPAFRILTDRVLDAIASARPSSGAELMSIHGVGPTLTERYGPQILSLVSRR</sequence>
<dbReference type="SMART" id="SM00487">
    <property type="entry name" value="DEXDc"/>
    <property type="match status" value="1"/>
</dbReference>
<dbReference type="InterPro" id="IPR006171">
    <property type="entry name" value="TOPRIM_dom"/>
</dbReference>
<dbReference type="SMART" id="SM00436">
    <property type="entry name" value="TOP1Bc"/>
    <property type="match status" value="1"/>
</dbReference>
<dbReference type="Pfam" id="PF01751">
    <property type="entry name" value="Toprim"/>
    <property type="match status" value="1"/>
</dbReference>
<feature type="region of interest" description="Disordered" evidence="11">
    <location>
        <begin position="771"/>
        <end position="881"/>
    </location>
</feature>
<dbReference type="CDD" id="cd00186">
    <property type="entry name" value="TOP1Ac"/>
    <property type="match status" value="1"/>
</dbReference>
<feature type="region of interest" description="Disordered" evidence="11">
    <location>
        <begin position="723"/>
        <end position="743"/>
    </location>
</feature>
<dbReference type="SUPFAM" id="SSF52540">
    <property type="entry name" value="P-loop containing nucleoside triphosphate hydrolases"/>
    <property type="match status" value="1"/>
</dbReference>
<evidence type="ECO:0000313" key="17">
    <source>
        <dbReference type="Proteomes" id="UP000563426"/>
    </source>
</evidence>
<feature type="compositionally biased region" description="Low complexity" evidence="11">
    <location>
        <begin position="1574"/>
        <end position="1583"/>
    </location>
</feature>
<evidence type="ECO:0000256" key="9">
    <source>
        <dbReference type="ARBA" id="ARBA00044535"/>
    </source>
</evidence>
<dbReference type="GO" id="GO:0016787">
    <property type="term" value="F:hydrolase activity"/>
    <property type="evidence" value="ECO:0007669"/>
    <property type="project" value="UniProtKB-KW"/>
</dbReference>
<evidence type="ECO:0000256" key="3">
    <source>
        <dbReference type="ARBA" id="ARBA00022801"/>
    </source>
</evidence>
<dbReference type="Gene3D" id="3.40.50.300">
    <property type="entry name" value="P-loop containing nucleotide triphosphate hydrolases"/>
    <property type="match status" value="2"/>
</dbReference>
<dbReference type="InterPro" id="IPR034144">
    <property type="entry name" value="TOPRIM_TopoIII"/>
</dbReference>
<evidence type="ECO:0000256" key="10">
    <source>
        <dbReference type="ARBA" id="ARBA00044550"/>
    </source>
</evidence>
<name>A0A7Y4KLY4_9BACT</name>
<dbReference type="GO" id="GO:0003677">
    <property type="term" value="F:DNA binding"/>
    <property type="evidence" value="ECO:0007669"/>
    <property type="project" value="UniProtKB-KW"/>
</dbReference>
<dbReference type="InterPro" id="IPR003602">
    <property type="entry name" value="Topo_IA_DNA-bd_dom"/>
</dbReference>
<dbReference type="PRINTS" id="PR00417">
    <property type="entry name" value="PRTPISMRASEI"/>
</dbReference>
<dbReference type="CDD" id="cd03362">
    <property type="entry name" value="TOPRIM_TopoIA_TopoIII"/>
    <property type="match status" value="1"/>
</dbReference>
<dbReference type="InterPro" id="IPR001650">
    <property type="entry name" value="Helicase_C-like"/>
</dbReference>
<dbReference type="GO" id="GO:0005737">
    <property type="term" value="C:cytoplasm"/>
    <property type="evidence" value="ECO:0007669"/>
    <property type="project" value="TreeGrafter"/>
</dbReference>
<dbReference type="GO" id="GO:0043138">
    <property type="term" value="F:3'-5' DNA helicase activity"/>
    <property type="evidence" value="ECO:0007669"/>
    <property type="project" value="TreeGrafter"/>
</dbReference>
<keyword evidence="7" id="KW-0238">DNA-binding</keyword>
<reference evidence="16 17" key="1">
    <citation type="submission" date="2020-05" db="EMBL/GenBank/DDBJ databases">
        <authorList>
            <person name="Whitworth D."/>
        </authorList>
    </citation>
    <scope>NUCLEOTIDE SEQUENCE [LARGE SCALE GENOMIC DNA]</scope>
    <source>
        <strain evidence="16 17">AB043B</strain>
    </source>
</reference>
<organism evidence="16 17">
    <name type="scientific">Corallococcus exercitus</name>
    <dbReference type="NCBI Taxonomy" id="2316736"/>
    <lineage>
        <taxon>Bacteria</taxon>
        <taxon>Pseudomonadati</taxon>
        <taxon>Myxococcota</taxon>
        <taxon>Myxococcia</taxon>
        <taxon>Myxococcales</taxon>
        <taxon>Cystobacterineae</taxon>
        <taxon>Myxococcaceae</taxon>
        <taxon>Corallococcus</taxon>
    </lineage>
</organism>
<dbReference type="InterPro" id="IPR027417">
    <property type="entry name" value="P-loop_NTPase"/>
</dbReference>
<dbReference type="SUPFAM" id="SSF56712">
    <property type="entry name" value="Prokaryotic type I DNA topoisomerase"/>
    <property type="match status" value="1"/>
</dbReference>
<evidence type="ECO:0000259" key="14">
    <source>
        <dbReference type="PROSITE" id="PS51194"/>
    </source>
</evidence>
<dbReference type="PANTHER" id="PTHR13710">
    <property type="entry name" value="DNA HELICASE RECQ FAMILY MEMBER"/>
    <property type="match status" value="1"/>
</dbReference>
<dbReference type="Pfam" id="PF01131">
    <property type="entry name" value="Topoisom_bac"/>
    <property type="match status" value="1"/>
</dbReference>
<feature type="region of interest" description="Disordered" evidence="11">
    <location>
        <begin position="893"/>
        <end position="924"/>
    </location>
</feature>
<dbReference type="InterPro" id="IPR013824">
    <property type="entry name" value="Topo_IA_cen_sub1"/>
</dbReference>
<dbReference type="GO" id="GO:0006281">
    <property type="term" value="P:DNA repair"/>
    <property type="evidence" value="ECO:0007669"/>
    <property type="project" value="TreeGrafter"/>
</dbReference>
<dbReference type="InterPro" id="IPR044876">
    <property type="entry name" value="HRDC_dom_sf"/>
</dbReference>
<evidence type="ECO:0000256" key="4">
    <source>
        <dbReference type="ARBA" id="ARBA00022806"/>
    </source>
</evidence>
<keyword evidence="4" id="KW-0347">Helicase</keyword>
<dbReference type="NCBIfam" id="TIGR00614">
    <property type="entry name" value="recQ_fam"/>
    <property type="match status" value="1"/>
</dbReference>
<evidence type="ECO:0000256" key="11">
    <source>
        <dbReference type="SAM" id="MobiDB-lite"/>
    </source>
</evidence>
<keyword evidence="5" id="KW-0067">ATP-binding</keyword>
<feature type="region of interest" description="Disordered" evidence="11">
    <location>
        <begin position="1"/>
        <end position="24"/>
    </location>
</feature>
<dbReference type="GO" id="GO:0006265">
    <property type="term" value="P:DNA topological change"/>
    <property type="evidence" value="ECO:0007669"/>
    <property type="project" value="InterPro"/>
</dbReference>
<dbReference type="Gene3D" id="2.70.20.10">
    <property type="entry name" value="Topoisomerase I, domain 3"/>
    <property type="match status" value="1"/>
</dbReference>
<dbReference type="InterPro" id="IPR003601">
    <property type="entry name" value="Topo_IA_2"/>
</dbReference>
<dbReference type="NCBIfam" id="NF005829">
    <property type="entry name" value="PRK07726.1"/>
    <property type="match status" value="1"/>
</dbReference>
<dbReference type="PROSITE" id="PS51192">
    <property type="entry name" value="HELICASE_ATP_BIND_1"/>
    <property type="match status" value="1"/>
</dbReference>
<dbReference type="PROSITE" id="PS52039">
    <property type="entry name" value="TOPO_IA_2"/>
    <property type="match status" value="1"/>
</dbReference>
<dbReference type="Gene3D" id="1.10.460.10">
    <property type="entry name" value="Topoisomerase I, domain 2"/>
    <property type="match status" value="1"/>
</dbReference>
<dbReference type="InterPro" id="IPR010997">
    <property type="entry name" value="HRDC-like_sf"/>
</dbReference>
<dbReference type="Gene3D" id="1.10.290.10">
    <property type="entry name" value="Topoisomerase I, domain 4"/>
    <property type="match status" value="1"/>
</dbReference>
<dbReference type="InterPro" id="IPR013826">
    <property type="entry name" value="Topo_IA_cen_sub3"/>
</dbReference>
<dbReference type="PANTHER" id="PTHR13710:SF150">
    <property type="entry name" value="ATP-DEPENDENT DNA HELICASE RECQ"/>
    <property type="match status" value="1"/>
</dbReference>
<evidence type="ECO:0000313" key="16">
    <source>
        <dbReference type="EMBL" id="NOK36242.1"/>
    </source>
</evidence>
<dbReference type="SMART" id="SM00490">
    <property type="entry name" value="HELICc"/>
    <property type="match status" value="1"/>
</dbReference>
<accession>A0A7Y4KLY4</accession>
<dbReference type="InterPro" id="IPR002121">
    <property type="entry name" value="HRDC_dom"/>
</dbReference>
<dbReference type="GO" id="GO:0009378">
    <property type="term" value="F:four-way junction helicase activity"/>
    <property type="evidence" value="ECO:0007669"/>
    <property type="project" value="TreeGrafter"/>
</dbReference>
<feature type="region of interest" description="Disordered" evidence="11">
    <location>
        <begin position="498"/>
        <end position="540"/>
    </location>
</feature>
<protein>
    <recommendedName>
        <fullName evidence="9">ATP-dependent DNA helicase RecQ</fullName>
    </recommendedName>
    <alternativeName>
        <fullName evidence="10">DNA 3'-5' helicase RecQ</fullName>
    </alternativeName>
</protein>
<dbReference type="GO" id="GO:0003916">
    <property type="term" value="F:DNA topoisomerase activity"/>
    <property type="evidence" value="ECO:0007669"/>
    <property type="project" value="UniProtKB-KW"/>
</dbReference>
<dbReference type="SMART" id="SM00437">
    <property type="entry name" value="TOP1Ac"/>
    <property type="match status" value="1"/>
</dbReference>
<keyword evidence="2" id="KW-0547">Nucleotide-binding</keyword>
<feature type="compositionally biased region" description="Low complexity" evidence="11">
    <location>
        <begin position="778"/>
        <end position="793"/>
    </location>
</feature>
<evidence type="ECO:0000256" key="1">
    <source>
        <dbReference type="ARBA" id="ARBA00005446"/>
    </source>
</evidence>
<dbReference type="InterPro" id="IPR005738">
    <property type="entry name" value="TopoIII"/>
</dbReference>
<feature type="domain" description="Helicase ATP-binding" evidence="13">
    <location>
        <begin position="947"/>
        <end position="1115"/>
    </location>
</feature>
<feature type="compositionally biased region" description="Basic and acidic residues" evidence="11">
    <location>
        <begin position="505"/>
        <end position="518"/>
    </location>
</feature>
<evidence type="ECO:0000256" key="5">
    <source>
        <dbReference type="ARBA" id="ARBA00022840"/>
    </source>
</evidence>
<dbReference type="InterPro" id="IPR014001">
    <property type="entry name" value="Helicase_ATP-bd"/>
</dbReference>
<dbReference type="NCBIfam" id="TIGR01056">
    <property type="entry name" value="topB"/>
    <property type="match status" value="1"/>
</dbReference>
<dbReference type="GO" id="GO:0006310">
    <property type="term" value="P:DNA recombination"/>
    <property type="evidence" value="ECO:0007669"/>
    <property type="project" value="InterPro"/>
</dbReference>
<evidence type="ECO:0000259" key="15">
    <source>
        <dbReference type="PROSITE" id="PS52039"/>
    </source>
</evidence>
<dbReference type="FunFam" id="3.40.50.300:FF:001389">
    <property type="entry name" value="ATP-dependent DNA helicase RecQ"/>
    <property type="match status" value="1"/>
</dbReference>
<dbReference type="InterPro" id="IPR004589">
    <property type="entry name" value="DNA_helicase_ATP-dep_RecQ"/>
</dbReference>
<feature type="domain" description="Topo IA-type catalytic" evidence="15">
    <location>
        <begin position="179"/>
        <end position="667"/>
    </location>
</feature>
<dbReference type="PROSITE" id="PS50967">
    <property type="entry name" value="HRDC"/>
    <property type="match status" value="1"/>
</dbReference>
<dbReference type="Pfam" id="PF00570">
    <property type="entry name" value="HRDC"/>
    <property type="match status" value="1"/>
</dbReference>
<dbReference type="CDD" id="cd17920">
    <property type="entry name" value="DEXHc_RecQ"/>
    <property type="match status" value="1"/>
</dbReference>
<comment type="similarity">
    <text evidence="1">Belongs to the helicase family. RecQ subfamily.</text>
</comment>
<evidence type="ECO:0000256" key="8">
    <source>
        <dbReference type="ARBA" id="ARBA00023235"/>
    </source>
</evidence>
<feature type="compositionally biased region" description="Low complexity" evidence="11">
    <location>
        <begin position="681"/>
        <end position="695"/>
    </location>
</feature>
<gene>
    <name evidence="16" type="ORF">HMI49_23855</name>
</gene>
<dbReference type="EMBL" id="JABFJV010000152">
    <property type="protein sequence ID" value="NOK36242.1"/>
    <property type="molecule type" value="Genomic_DNA"/>
</dbReference>
<keyword evidence="3" id="KW-0378">Hydrolase</keyword>
<comment type="caution">
    <text evidence="16">The sequence shown here is derived from an EMBL/GenBank/DDBJ whole genome shotgun (WGS) entry which is preliminary data.</text>
</comment>
<dbReference type="Pfam" id="PF00271">
    <property type="entry name" value="Helicase_C"/>
    <property type="match status" value="1"/>
</dbReference>
<evidence type="ECO:0000256" key="7">
    <source>
        <dbReference type="ARBA" id="ARBA00023125"/>
    </source>
</evidence>
<dbReference type="GO" id="GO:0005524">
    <property type="term" value="F:ATP binding"/>
    <property type="evidence" value="ECO:0007669"/>
    <property type="project" value="UniProtKB-KW"/>
</dbReference>
<dbReference type="Gene3D" id="3.40.50.140">
    <property type="match status" value="1"/>
</dbReference>
<dbReference type="InterPro" id="IPR013497">
    <property type="entry name" value="Topo_IA_cen"/>
</dbReference>
<feature type="region of interest" description="Disordered" evidence="11">
    <location>
        <begin position="674"/>
        <end position="710"/>
    </location>
</feature>
<feature type="region of interest" description="Disordered" evidence="11">
    <location>
        <begin position="1496"/>
        <end position="1603"/>
    </location>
</feature>
<evidence type="ECO:0000259" key="12">
    <source>
        <dbReference type="PROSITE" id="PS50967"/>
    </source>
</evidence>
<keyword evidence="8 16" id="KW-0413">Isomerase</keyword>
<proteinExistence type="inferred from homology"/>
<dbReference type="SMART" id="SM00341">
    <property type="entry name" value="HRDC"/>
    <property type="match status" value="1"/>
</dbReference>